<evidence type="ECO:0000256" key="8">
    <source>
        <dbReference type="SAM" id="MobiDB-lite"/>
    </source>
</evidence>
<evidence type="ECO:0000256" key="4">
    <source>
        <dbReference type="ARBA" id="ARBA00022980"/>
    </source>
</evidence>
<gene>
    <name evidence="7" type="primary">rpsF</name>
    <name evidence="9" type="ORF">A3I40_01055</name>
</gene>
<proteinExistence type="inferred from homology"/>
<dbReference type="Gene3D" id="3.30.70.60">
    <property type="match status" value="1"/>
</dbReference>
<keyword evidence="3 7" id="KW-0694">RNA-binding</keyword>
<dbReference type="PANTHER" id="PTHR21011:SF1">
    <property type="entry name" value="SMALL RIBOSOMAL SUBUNIT PROTEIN BS6M"/>
    <property type="match status" value="1"/>
</dbReference>
<evidence type="ECO:0000313" key="9">
    <source>
        <dbReference type="EMBL" id="OGL87459.1"/>
    </source>
</evidence>
<dbReference type="STRING" id="1802407.A3I40_01055"/>
<accession>A0A1F7VA82</accession>
<dbReference type="HAMAP" id="MF_00360">
    <property type="entry name" value="Ribosomal_bS6"/>
    <property type="match status" value="1"/>
</dbReference>
<keyword evidence="5 7" id="KW-0687">Ribonucleoprotein</keyword>
<evidence type="ECO:0000256" key="5">
    <source>
        <dbReference type="ARBA" id="ARBA00023274"/>
    </source>
</evidence>
<dbReference type="InterPro" id="IPR020815">
    <property type="entry name" value="Ribosomal_bS6_CS"/>
</dbReference>
<dbReference type="Pfam" id="PF01250">
    <property type="entry name" value="Ribosomal_S6"/>
    <property type="match status" value="1"/>
</dbReference>
<evidence type="ECO:0000313" key="10">
    <source>
        <dbReference type="Proteomes" id="UP000178723"/>
    </source>
</evidence>
<evidence type="ECO:0000256" key="3">
    <source>
        <dbReference type="ARBA" id="ARBA00022884"/>
    </source>
</evidence>
<dbReference type="PANTHER" id="PTHR21011">
    <property type="entry name" value="MITOCHONDRIAL 28S RIBOSOMAL PROTEIN S6"/>
    <property type="match status" value="1"/>
</dbReference>
<name>A0A1F7VA82_9BACT</name>
<comment type="caution">
    <text evidence="9">The sequence shown here is derived from an EMBL/GenBank/DDBJ whole genome shotgun (WGS) entry which is preliminary data.</text>
</comment>
<dbReference type="InterPro" id="IPR000529">
    <property type="entry name" value="Ribosomal_bS6"/>
</dbReference>
<dbReference type="InterPro" id="IPR014717">
    <property type="entry name" value="Transl_elong_EF1B/ribsomal_bS6"/>
</dbReference>
<dbReference type="InterPro" id="IPR020814">
    <property type="entry name" value="Ribosomal_S6_plastid/chlpt"/>
</dbReference>
<dbReference type="GO" id="GO:0005737">
    <property type="term" value="C:cytoplasm"/>
    <property type="evidence" value="ECO:0007669"/>
    <property type="project" value="UniProtKB-ARBA"/>
</dbReference>
<protein>
    <recommendedName>
        <fullName evidence="6 7">Small ribosomal subunit protein bS6</fullName>
    </recommendedName>
</protein>
<evidence type="ECO:0000256" key="7">
    <source>
        <dbReference type="HAMAP-Rule" id="MF_00360"/>
    </source>
</evidence>
<dbReference type="CDD" id="cd00473">
    <property type="entry name" value="bS6"/>
    <property type="match status" value="1"/>
</dbReference>
<keyword evidence="4 7" id="KW-0689">Ribosomal protein</keyword>
<comment type="function">
    <text evidence="7">Binds together with bS18 to 16S ribosomal RNA.</text>
</comment>
<dbReference type="GO" id="GO:0003735">
    <property type="term" value="F:structural constituent of ribosome"/>
    <property type="evidence" value="ECO:0007669"/>
    <property type="project" value="InterPro"/>
</dbReference>
<dbReference type="GO" id="GO:0006412">
    <property type="term" value="P:translation"/>
    <property type="evidence" value="ECO:0007669"/>
    <property type="project" value="UniProtKB-UniRule"/>
</dbReference>
<keyword evidence="2 7" id="KW-0699">rRNA-binding</keyword>
<evidence type="ECO:0000256" key="1">
    <source>
        <dbReference type="ARBA" id="ARBA00009512"/>
    </source>
</evidence>
<dbReference type="Proteomes" id="UP000178723">
    <property type="component" value="Unassembled WGS sequence"/>
</dbReference>
<comment type="similarity">
    <text evidence="1 7">Belongs to the bacterial ribosomal protein bS6 family.</text>
</comment>
<dbReference type="SUPFAM" id="SSF54995">
    <property type="entry name" value="Ribosomal protein S6"/>
    <property type="match status" value="1"/>
</dbReference>
<evidence type="ECO:0000256" key="6">
    <source>
        <dbReference type="ARBA" id="ARBA00035294"/>
    </source>
</evidence>
<dbReference type="GO" id="GO:0070181">
    <property type="term" value="F:small ribosomal subunit rRNA binding"/>
    <property type="evidence" value="ECO:0007669"/>
    <property type="project" value="TreeGrafter"/>
</dbReference>
<sequence>MYILPPTLTENEVPATTEKISTLLKDNGAEISQEVDLGKKRLAYPINHHQYGYYRLLEMSSEPSNIAKMNNALRLSPHVLRYQIIVKPVKSQATVEREQALKARLAVKRQQRALAAETPAATRYEPTAPQAPTLTPEELEKKIEKILEENPDV</sequence>
<dbReference type="GO" id="GO:1990904">
    <property type="term" value="C:ribonucleoprotein complex"/>
    <property type="evidence" value="ECO:0007669"/>
    <property type="project" value="UniProtKB-KW"/>
</dbReference>
<dbReference type="InterPro" id="IPR035980">
    <property type="entry name" value="Ribosomal_bS6_sf"/>
</dbReference>
<reference evidence="9 10" key="1">
    <citation type="journal article" date="2016" name="Nat. Commun.">
        <title>Thousands of microbial genomes shed light on interconnected biogeochemical processes in an aquifer system.</title>
        <authorList>
            <person name="Anantharaman K."/>
            <person name="Brown C.T."/>
            <person name="Hug L.A."/>
            <person name="Sharon I."/>
            <person name="Castelle C.J."/>
            <person name="Probst A.J."/>
            <person name="Thomas B.C."/>
            <person name="Singh A."/>
            <person name="Wilkins M.J."/>
            <person name="Karaoz U."/>
            <person name="Brodie E.L."/>
            <person name="Williams K.H."/>
            <person name="Hubbard S.S."/>
            <person name="Banfield J.F."/>
        </authorList>
    </citation>
    <scope>NUCLEOTIDE SEQUENCE [LARGE SCALE GENOMIC DNA]</scope>
</reference>
<organism evidence="9 10">
    <name type="scientific">Candidatus Uhrbacteria bacterium RIFCSPLOWO2_02_FULL_48_12</name>
    <dbReference type="NCBI Taxonomy" id="1802407"/>
    <lineage>
        <taxon>Bacteria</taxon>
        <taxon>Candidatus Uhriibacteriota</taxon>
    </lineage>
</organism>
<dbReference type="EMBL" id="MGEP01000009">
    <property type="protein sequence ID" value="OGL87459.1"/>
    <property type="molecule type" value="Genomic_DNA"/>
</dbReference>
<dbReference type="NCBIfam" id="TIGR00166">
    <property type="entry name" value="S6"/>
    <property type="match status" value="1"/>
</dbReference>
<dbReference type="PROSITE" id="PS01048">
    <property type="entry name" value="RIBOSOMAL_S6"/>
    <property type="match status" value="1"/>
</dbReference>
<dbReference type="AlphaFoldDB" id="A0A1F7VA82"/>
<dbReference type="GO" id="GO:0005840">
    <property type="term" value="C:ribosome"/>
    <property type="evidence" value="ECO:0007669"/>
    <property type="project" value="UniProtKB-KW"/>
</dbReference>
<evidence type="ECO:0000256" key="2">
    <source>
        <dbReference type="ARBA" id="ARBA00022730"/>
    </source>
</evidence>
<feature type="region of interest" description="Disordered" evidence="8">
    <location>
        <begin position="115"/>
        <end position="137"/>
    </location>
</feature>